<evidence type="ECO:0000313" key="3">
    <source>
        <dbReference type="Proteomes" id="UP000240325"/>
    </source>
</evidence>
<accession>A0A2H4UTP7</accession>
<evidence type="ECO:0000313" key="2">
    <source>
        <dbReference type="EMBL" id="ATZ80531.1"/>
    </source>
</evidence>
<name>A0A2H4UTP7_9VIRU</name>
<proteinExistence type="predicted"/>
<evidence type="ECO:0000313" key="1">
    <source>
        <dbReference type="EMBL" id="ATZ80195.1"/>
    </source>
</evidence>
<organism evidence="1">
    <name type="scientific">Bodo saltans virus</name>
    <dbReference type="NCBI Taxonomy" id="2024608"/>
    <lineage>
        <taxon>Viruses</taxon>
        <taxon>Varidnaviria</taxon>
        <taxon>Bamfordvirae</taxon>
        <taxon>Nucleocytoviricota</taxon>
        <taxon>Megaviricetes</taxon>
        <taxon>Imitervirales</taxon>
        <taxon>Mimiviridae</taxon>
        <taxon>Klosneuvirinae</taxon>
        <taxon>Theiavirus</taxon>
        <taxon>Theiavirus salishense</taxon>
    </lineage>
</organism>
<protein>
    <submittedName>
        <fullName evidence="1">Uncharacterized protein</fullName>
    </submittedName>
</protein>
<keyword evidence="3" id="KW-1185">Reference proteome</keyword>
<sequence>MCGILLFLLYREIYIKKTTYINLYENNQETAKKEKN</sequence>
<dbReference type="Proteomes" id="UP000240325">
    <property type="component" value="Segment"/>
</dbReference>
<dbReference type="EMBL" id="MF782455">
    <property type="protein sequence ID" value="ATZ80195.1"/>
    <property type="molecule type" value="Genomic_DNA"/>
</dbReference>
<gene>
    <name evidence="1" type="ORF">BMW23_0135</name>
    <name evidence="2" type="ORF">BMW23_0481</name>
</gene>
<reference evidence="1" key="1">
    <citation type="journal article" date="2017" name="Elife">
        <title>The kinetoplastid-infecting Bodo saltans virus (BsV), a window into the most abundant giant viruses in the sea.</title>
        <authorList>
            <person name="Deeg C.M."/>
            <person name="Chow C.-E.T."/>
            <person name="Suttle C.A."/>
        </authorList>
    </citation>
    <scope>NUCLEOTIDE SEQUENCE</scope>
    <source>
        <strain evidence="1">NG1</strain>
    </source>
</reference>
<dbReference type="EMBL" id="MF782455">
    <property type="protein sequence ID" value="ATZ80531.1"/>
    <property type="molecule type" value="Genomic_DNA"/>
</dbReference>